<feature type="non-terminal residue" evidence="2">
    <location>
        <position position="1"/>
    </location>
</feature>
<evidence type="ECO:0000313" key="3">
    <source>
        <dbReference type="Proteomes" id="UP000604046"/>
    </source>
</evidence>
<evidence type="ECO:0000313" key="2">
    <source>
        <dbReference type="EMBL" id="CAE7239938.1"/>
    </source>
</evidence>
<evidence type="ECO:0000256" key="1">
    <source>
        <dbReference type="SAM" id="Coils"/>
    </source>
</evidence>
<feature type="coiled-coil region" evidence="1">
    <location>
        <begin position="164"/>
        <end position="202"/>
    </location>
</feature>
<organism evidence="2 3">
    <name type="scientific">Symbiodinium natans</name>
    <dbReference type="NCBI Taxonomy" id="878477"/>
    <lineage>
        <taxon>Eukaryota</taxon>
        <taxon>Sar</taxon>
        <taxon>Alveolata</taxon>
        <taxon>Dinophyceae</taxon>
        <taxon>Suessiales</taxon>
        <taxon>Symbiodiniaceae</taxon>
        <taxon>Symbiodinium</taxon>
    </lineage>
</organism>
<comment type="caution">
    <text evidence="2">The sequence shown here is derived from an EMBL/GenBank/DDBJ whole genome shotgun (WGS) entry which is preliminary data.</text>
</comment>
<dbReference type="Proteomes" id="UP000604046">
    <property type="component" value="Unassembled WGS sequence"/>
</dbReference>
<keyword evidence="1" id="KW-0175">Coiled coil</keyword>
<protein>
    <submittedName>
        <fullName evidence="2">Uncharacterized protein</fullName>
    </submittedName>
</protein>
<dbReference type="AlphaFoldDB" id="A0A812LDI9"/>
<dbReference type="SUPFAM" id="SSF63491">
    <property type="entry name" value="BAG domain"/>
    <property type="match status" value="1"/>
</dbReference>
<accession>A0A812LDI9</accession>
<name>A0A812LDI9_9DINO</name>
<sequence length="222" mass="25030">MVRFRASCRQQARSIKQEGNVAVARKLVCGNSDFAKEAQCKGVENFANLPGRCSRCKRNSVLPEAFRAFKWESLGQVLGADEVFEAVDQLKSFDSGIAAWNKHYHDIADEAMDEVEEMGEELVGDMVDIFTKVCKVSTANMCDSAHLSDSKSSGLTIFATEQTHEKMEEFQNQTMERIDNLEAELKDEIQQSKQEIMNHTQDLIDNLTEEMKAGHEELKKGQ</sequence>
<keyword evidence="3" id="KW-1185">Reference proteome</keyword>
<reference evidence="2" key="1">
    <citation type="submission" date="2021-02" db="EMBL/GenBank/DDBJ databases">
        <authorList>
            <person name="Dougan E. K."/>
            <person name="Rhodes N."/>
            <person name="Thang M."/>
            <person name="Chan C."/>
        </authorList>
    </citation>
    <scope>NUCLEOTIDE SEQUENCE</scope>
</reference>
<gene>
    <name evidence="2" type="ORF">SNAT2548_LOCUS10697</name>
</gene>
<proteinExistence type="predicted"/>
<dbReference type="EMBL" id="CAJNDS010000899">
    <property type="protein sequence ID" value="CAE7239938.1"/>
    <property type="molecule type" value="Genomic_DNA"/>
</dbReference>